<proteinExistence type="predicted"/>
<dbReference type="AlphaFoldDB" id="A0AAN6MAS1"/>
<evidence type="ECO:0000313" key="1">
    <source>
        <dbReference type="EMBL" id="KAK3896979.1"/>
    </source>
</evidence>
<dbReference type="PANTHER" id="PTHR38886">
    <property type="entry name" value="SESA DOMAIN-CONTAINING PROTEIN"/>
    <property type="match status" value="1"/>
</dbReference>
<accession>A0AAN6MAS1</accession>
<comment type="caution">
    <text evidence="1">The sequence shown here is derived from an EMBL/GenBank/DDBJ whole genome shotgun (WGS) entry which is preliminary data.</text>
</comment>
<reference evidence="1" key="1">
    <citation type="journal article" date="2023" name="Mol. Phylogenet. Evol.">
        <title>Genome-scale phylogeny and comparative genomics of the fungal order Sordariales.</title>
        <authorList>
            <person name="Hensen N."/>
            <person name="Bonometti L."/>
            <person name="Westerberg I."/>
            <person name="Brannstrom I.O."/>
            <person name="Guillou S."/>
            <person name="Cros-Aarteil S."/>
            <person name="Calhoun S."/>
            <person name="Haridas S."/>
            <person name="Kuo A."/>
            <person name="Mondo S."/>
            <person name="Pangilinan J."/>
            <person name="Riley R."/>
            <person name="LaButti K."/>
            <person name="Andreopoulos B."/>
            <person name="Lipzen A."/>
            <person name="Chen C."/>
            <person name="Yan M."/>
            <person name="Daum C."/>
            <person name="Ng V."/>
            <person name="Clum A."/>
            <person name="Steindorff A."/>
            <person name="Ohm R.A."/>
            <person name="Martin F."/>
            <person name="Silar P."/>
            <person name="Natvig D.O."/>
            <person name="Lalanne C."/>
            <person name="Gautier V."/>
            <person name="Ament-Velasquez S.L."/>
            <person name="Kruys A."/>
            <person name="Hutchinson M.I."/>
            <person name="Powell A.J."/>
            <person name="Barry K."/>
            <person name="Miller A.N."/>
            <person name="Grigoriev I.V."/>
            <person name="Debuchy R."/>
            <person name="Gladieux P."/>
            <person name="Hiltunen Thoren M."/>
            <person name="Johannesson H."/>
        </authorList>
    </citation>
    <scope>NUCLEOTIDE SEQUENCE</scope>
    <source>
        <strain evidence="1">CBS 103.79</strain>
    </source>
</reference>
<dbReference type="EMBL" id="MU856318">
    <property type="protein sequence ID" value="KAK3896979.1"/>
    <property type="molecule type" value="Genomic_DNA"/>
</dbReference>
<reference evidence="1" key="2">
    <citation type="submission" date="2023-05" db="EMBL/GenBank/DDBJ databases">
        <authorList>
            <consortium name="Lawrence Berkeley National Laboratory"/>
            <person name="Steindorff A."/>
            <person name="Hensen N."/>
            <person name="Bonometti L."/>
            <person name="Westerberg I."/>
            <person name="Brannstrom I.O."/>
            <person name="Guillou S."/>
            <person name="Cros-Aarteil S."/>
            <person name="Calhoun S."/>
            <person name="Haridas S."/>
            <person name="Kuo A."/>
            <person name="Mondo S."/>
            <person name="Pangilinan J."/>
            <person name="Riley R."/>
            <person name="Labutti K."/>
            <person name="Andreopoulos B."/>
            <person name="Lipzen A."/>
            <person name="Chen C."/>
            <person name="Yanf M."/>
            <person name="Daum C."/>
            <person name="Ng V."/>
            <person name="Clum A."/>
            <person name="Ohm R."/>
            <person name="Martin F."/>
            <person name="Silar P."/>
            <person name="Natvig D."/>
            <person name="Lalanne C."/>
            <person name="Gautier V."/>
            <person name="Ament-Velasquez S.L."/>
            <person name="Kruys A."/>
            <person name="Hutchinson M.I."/>
            <person name="Powell A.J."/>
            <person name="Barry K."/>
            <person name="Miller A.N."/>
            <person name="Grigoriev I.V."/>
            <person name="Debuchy R."/>
            <person name="Gladieux P."/>
            <person name="Thoren M.H."/>
            <person name="Johannesson H."/>
        </authorList>
    </citation>
    <scope>NUCLEOTIDE SEQUENCE</scope>
    <source>
        <strain evidence="1">CBS 103.79</strain>
    </source>
</reference>
<name>A0AAN6MAS1_9PEZI</name>
<gene>
    <name evidence="1" type="ORF">C8A05DRAFT_39472</name>
</gene>
<dbReference type="Proteomes" id="UP001303889">
    <property type="component" value="Unassembled WGS sequence"/>
</dbReference>
<organism evidence="1 2">
    <name type="scientific">Staphylotrichum tortipilum</name>
    <dbReference type="NCBI Taxonomy" id="2831512"/>
    <lineage>
        <taxon>Eukaryota</taxon>
        <taxon>Fungi</taxon>
        <taxon>Dikarya</taxon>
        <taxon>Ascomycota</taxon>
        <taxon>Pezizomycotina</taxon>
        <taxon>Sordariomycetes</taxon>
        <taxon>Sordariomycetidae</taxon>
        <taxon>Sordariales</taxon>
        <taxon>Chaetomiaceae</taxon>
        <taxon>Staphylotrichum</taxon>
    </lineage>
</organism>
<dbReference type="PANTHER" id="PTHR38886:SF1">
    <property type="entry name" value="NACHT-NTPASE AND P-LOOP NTPASES N-TERMINAL DOMAIN-CONTAINING PROTEIN"/>
    <property type="match status" value="1"/>
</dbReference>
<sequence>MRVGFGFSRCGDSSHRYRKLIRELYSLETALLHVKRVELHESQNAEEIALHSAASQCQVTITDFLEKVQRYHPSLGKSGSSCAVKDYWMKLKWDLLKEDYIEKFKAGLRGHTGSINLLLSSCPA</sequence>
<evidence type="ECO:0000313" key="2">
    <source>
        <dbReference type="Proteomes" id="UP001303889"/>
    </source>
</evidence>
<protein>
    <submittedName>
        <fullName evidence="1">Uncharacterized protein</fullName>
    </submittedName>
</protein>
<keyword evidence="2" id="KW-1185">Reference proteome</keyword>